<sequence>MIVCKPSRWSLVSSVMEDSSLVSASHNRRSGDGAGDRRGREVVTTGGRWGTKNNTLKYNRKDFNHIEIEETKIMVVSYVYLGHRQQFSLHMVETVVVDHEKIREHMIKRLEDNAIIGIVSGKAIFGPPVDEYWKKKLEEETAKKENDTASS</sequence>
<keyword evidence="3" id="KW-1185">Reference proteome</keyword>
<evidence type="ECO:0000313" key="2">
    <source>
        <dbReference type="EMBL" id="KAJ0209599.1"/>
    </source>
</evidence>
<dbReference type="Pfam" id="PF23670">
    <property type="entry name" value="PIGBOS1"/>
    <property type="match status" value="1"/>
</dbReference>
<evidence type="ECO:0000256" key="1">
    <source>
        <dbReference type="SAM" id="MobiDB-lite"/>
    </source>
</evidence>
<feature type="region of interest" description="Disordered" evidence="1">
    <location>
        <begin position="22"/>
        <end position="46"/>
    </location>
</feature>
<evidence type="ECO:0000313" key="3">
    <source>
        <dbReference type="Proteomes" id="UP000235145"/>
    </source>
</evidence>
<organism evidence="2 3">
    <name type="scientific">Lactuca sativa</name>
    <name type="common">Garden lettuce</name>
    <dbReference type="NCBI Taxonomy" id="4236"/>
    <lineage>
        <taxon>Eukaryota</taxon>
        <taxon>Viridiplantae</taxon>
        <taxon>Streptophyta</taxon>
        <taxon>Embryophyta</taxon>
        <taxon>Tracheophyta</taxon>
        <taxon>Spermatophyta</taxon>
        <taxon>Magnoliopsida</taxon>
        <taxon>eudicotyledons</taxon>
        <taxon>Gunneridae</taxon>
        <taxon>Pentapetalae</taxon>
        <taxon>asterids</taxon>
        <taxon>campanulids</taxon>
        <taxon>Asterales</taxon>
        <taxon>Asteraceae</taxon>
        <taxon>Cichorioideae</taxon>
        <taxon>Cichorieae</taxon>
        <taxon>Lactucinae</taxon>
        <taxon>Lactuca</taxon>
    </lineage>
</organism>
<dbReference type="AlphaFoldDB" id="A0A9R1XGW5"/>
<comment type="caution">
    <text evidence="2">The sequence shown here is derived from an EMBL/GenBank/DDBJ whole genome shotgun (WGS) entry which is preliminary data.</text>
</comment>
<feature type="compositionally biased region" description="Basic and acidic residues" evidence="1">
    <location>
        <begin position="29"/>
        <end position="41"/>
    </location>
</feature>
<dbReference type="EMBL" id="NBSK02000004">
    <property type="protein sequence ID" value="KAJ0209599.1"/>
    <property type="molecule type" value="Genomic_DNA"/>
</dbReference>
<dbReference type="PANTHER" id="PTHR36815:SF1">
    <property type="entry name" value="OS03G0675700 PROTEIN"/>
    <property type="match status" value="1"/>
</dbReference>
<protein>
    <submittedName>
        <fullName evidence="2">Uncharacterized protein</fullName>
    </submittedName>
</protein>
<proteinExistence type="predicted"/>
<dbReference type="Proteomes" id="UP000235145">
    <property type="component" value="Unassembled WGS sequence"/>
</dbReference>
<dbReference type="PANTHER" id="PTHR36815">
    <property type="entry name" value="BNAC03G48760D PROTEIN"/>
    <property type="match status" value="1"/>
</dbReference>
<reference evidence="2 3" key="1">
    <citation type="journal article" date="2017" name="Nat. Commun.">
        <title>Genome assembly with in vitro proximity ligation data and whole-genome triplication in lettuce.</title>
        <authorList>
            <person name="Reyes-Chin-Wo S."/>
            <person name="Wang Z."/>
            <person name="Yang X."/>
            <person name="Kozik A."/>
            <person name="Arikit S."/>
            <person name="Song C."/>
            <person name="Xia L."/>
            <person name="Froenicke L."/>
            <person name="Lavelle D.O."/>
            <person name="Truco M.J."/>
            <person name="Xia R."/>
            <person name="Zhu S."/>
            <person name="Xu C."/>
            <person name="Xu H."/>
            <person name="Xu X."/>
            <person name="Cox K."/>
            <person name="Korf I."/>
            <person name="Meyers B.C."/>
            <person name="Michelmore R.W."/>
        </authorList>
    </citation>
    <scope>NUCLEOTIDE SEQUENCE [LARGE SCALE GENOMIC DNA]</scope>
    <source>
        <strain evidence="3">cv. Salinas</strain>
        <tissue evidence="2">Seedlings</tissue>
    </source>
</reference>
<dbReference type="InterPro" id="IPR057394">
    <property type="entry name" value="PIGBOS1"/>
</dbReference>
<accession>A0A9R1XGW5</accession>
<name>A0A9R1XGW5_LACSA</name>
<gene>
    <name evidence="2" type="ORF">LSAT_V11C400218920</name>
</gene>